<dbReference type="Gene3D" id="1.10.10.10">
    <property type="entry name" value="Winged helix-like DNA-binding domain superfamily/Winged helix DNA-binding domain"/>
    <property type="match status" value="2"/>
</dbReference>
<dbReference type="InterPro" id="IPR016032">
    <property type="entry name" value="Sig_transdc_resp-reg_C-effctor"/>
</dbReference>
<dbReference type="InterPro" id="IPR000792">
    <property type="entry name" value="Tscrpt_reg_LuxR_C"/>
</dbReference>
<sequence>MSDDANLFEPVGLSAADERVYQAVLDAPGSTAAELAAARGVPPARLARPLARLERLGLVGRSSGTPRRWSATMPEAAVEILVSRRMEQLQRLRLETGELMERFRASARARQPGELVEVIAGAEASGRRFAQIQATVAEEMLMFDRPPYVQAGGNPWQRPILERGVRWRAIYAPESLSVPGAPDTVLELRSLGEEARILDGLPMKLVIADRRIALLPLVADDVIGQTVVVHPSSLLDSLVMLFEALWQRAIPFASPPAPASGGPAEEDRRLIELLAMGLKDDAIARQLGLSTRTTRRRMKALSDELGARNRFQAGMEAARRGWL</sequence>
<dbReference type="EMBL" id="JBHSXS010000010">
    <property type="protein sequence ID" value="MFC6881787.1"/>
    <property type="molecule type" value="Genomic_DNA"/>
</dbReference>
<feature type="domain" description="HTH luxR-type" evidence="1">
    <location>
        <begin position="260"/>
        <end position="317"/>
    </location>
</feature>
<evidence type="ECO:0000259" key="1">
    <source>
        <dbReference type="SMART" id="SM00421"/>
    </source>
</evidence>
<dbReference type="Pfam" id="PF01978">
    <property type="entry name" value="TrmB"/>
    <property type="match status" value="1"/>
</dbReference>
<evidence type="ECO:0000313" key="3">
    <source>
        <dbReference type="Proteomes" id="UP001596380"/>
    </source>
</evidence>
<evidence type="ECO:0000313" key="2">
    <source>
        <dbReference type="EMBL" id="MFC6881787.1"/>
    </source>
</evidence>
<proteinExistence type="predicted"/>
<dbReference type="PANTHER" id="PTHR34293:SF1">
    <property type="entry name" value="HTH-TYPE TRANSCRIPTIONAL REGULATOR TRMBL2"/>
    <property type="match status" value="1"/>
</dbReference>
<dbReference type="SMART" id="SM00421">
    <property type="entry name" value="HTH_LUXR"/>
    <property type="match status" value="1"/>
</dbReference>
<dbReference type="SUPFAM" id="SSF46785">
    <property type="entry name" value="Winged helix' DNA-binding domain"/>
    <property type="match status" value="1"/>
</dbReference>
<accession>A0ABW2CJX0</accession>
<dbReference type="PANTHER" id="PTHR34293">
    <property type="entry name" value="HTH-TYPE TRANSCRIPTIONAL REGULATOR TRMBL2"/>
    <property type="match status" value="1"/>
</dbReference>
<dbReference type="InterPro" id="IPR036390">
    <property type="entry name" value="WH_DNA-bd_sf"/>
</dbReference>
<comment type="caution">
    <text evidence="2">The sequence shown here is derived from an EMBL/GenBank/DDBJ whole genome shotgun (WGS) entry which is preliminary data.</text>
</comment>
<gene>
    <name evidence="2" type="ORF">ACFQKB_18670</name>
</gene>
<dbReference type="InterPro" id="IPR051797">
    <property type="entry name" value="TrmB-like"/>
</dbReference>
<keyword evidence="3" id="KW-1185">Reference proteome</keyword>
<protein>
    <submittedName>
        <fullName evidence="2">Helix-turn-helix domain-containing protein</fullName>
    </submittedName>
</protein>
<dbReference type="InterPro" id="IPR002831">
    <property type="entry name" value="Tscrpt_reg_TrmB_N"/>
</dbReference>
<dbReference type="Proteomes" id="UP001596380">
    <property type="component" value="Unassembled WGS sequence"/>
</dbReference>
<dbReference type="RefSeq" id="WP_160823616.1">
    <property type="nucleotide sequence ID" value="NZ_JBHSXS010000010.1"/>
</dbReference>
<name>A0ABW2CJX0_9ACTN</name>
<reference evidence="3" key="1">
    <citation type="journal article" date="2019" name="Int. J. Syst. Evol. Microbiol.">
        <title>The Global Catalogue of Microorganisms (GCM) 10K type strain sequencing project: providing services to taxonomists for standard genome sequencing and annotation.</title>
        <authorList>
            <consortium name="The Broad Institute Genomics Platform"/>
            <consortium name="The Broad Institute Genome Sequencing Center for Infectious Disease"/>
            <person name="Wu L."/>
            <person name="Ma J."/>
        </authorList>
    </citation>
    <scope>NUCLEOTIDE SEQUENCE [LARGE SCALE GENOMIC DNA]</scope>
    <source>
        <strain evidence="3">JCM 3369</strain>
    </source>
</reference>
<dbReference type="SUPFAM" id="SSF46894">
    <property type="entry name" value="C-terminal effector domain of the bipartite response regulators"/>
    <property type="match status" value="1"/>
</dbReference>
<organism evidence="2 3">
    <name type="scientific">Actinomadura yumaensis</name>
    <dbReference type="NCBI Taxonomy" id="111807"/>
    <lineage>
        <taxon>Bacteria</taxon>
        <taxon>Bacillati</taxon>
        <taxon>Actinomycetota</taxon>
        <taxon>Actinomycetes</taxon>
        <taxon>Streptosporangiales</taxon>
        <taxon>Thermomonosporaceae</taxon>
        <taxon>Actinomadura</taxon>
    </lineage>
</organism>
<dbReference type="InterPro" id="IPR036388">
    <property type="entry name" value="WH-like_DNA-bd_sf"/>
</dbReference>